<sequence length="107" mass="11706">MASHRLQGVQQRPNKRSYPSGHSSGITNPEDAIVHHNPKQIRTMESPTSPRALEATNANVGIEGCNIVVNVEGHNLLTESSFYILPDVCNKKAPGRTPPPPLIVRTY</sequence>
<evidence type="ECO:0000256" key="1">
    <source>
        <dbReference type="SAM" id="MobiDB-lite"/>
    </source>
</evidence>
<protein>
    <submittedName>
        <fullName evidence="2">Uncharacterized protein</fullName>
    </submittedName>
</protein>
<evidence type="ECO:0000313" key="2">
    <source>
        <dbReference type="EMBL" id="OJD27174.1"/>
    </source>
</evidence>
<accession>A0A1J9QEE1</accession>
<dbReference type="EMBL" id="LGTZ01000130">
    <property type="protein sequence ID" value="OJD27174.1"/>
    <property type="molecule type" value="Genomic_DNA"/>
</dbReference>
<feature type="region of interest" description="Disordered" evidence="1">
    <location>
        <begin position="1"/>
        <end position="33"/>
    </location>
</feature>
<evidence type="ECO:0000313" key="3">
    <source>
        <dbReference type="Proteomes" id="UP000242791"/>
    </source>
</evidence>
<reference evidence="2 3" key="1">
    <citation type="submission" date="2015-08" db="EMBL/GenBank/DDBJ databases">
        <title>Emmonsia species relationships and genome sequence.</title>
        <authorList>
            <person name="Cuomo C.A."/>
            <person name="Schwartz I.S."/>
            <person name="Kenyon C."/>
            <person name="De Hoog G.S."/>
            <person name="Govender N.P."/>
            <person name="Botha A."/>
            <person name="Moreno L."/>
            <person name="De Vries M."/>
            <person name="Munoz J.F."/>
            <person name="Stielow J.B."/>
        </authorList>
    </citation>
    <scope>NUCLEOTIDE SEQUENCE [LARGE SCALE GENOMIC DNA]</scope>
    <source>
        <strain evidence="2 3">EI222</strain>
    </source>
</reference>
<keyword evidence="3" id="KW-1185">Reference proteome</keyword>
<name>A0A1J9QEE1_9EURO</name>
<dbReference type="Proteomes" id="UP000242791">
    <property type="component" value="Unassembled WGS sequence"/>
</dbReference>
<comment type="caution">
    <text evidence="2">The sequence shown here is derived from an EMBL/GenBank/DDBJ whole genome shotgun (WGS) entry which is preliminary data.</text>
</comment>
<organism evidence="2 3">
    <name type="scientific">Blastomyces percursus</name>
    <dbReference type="NCBI Taxonomy" id="1658174"/>
    <lineage>
        <taxon>Eukaryota</taxon>
        <taxon>Fungi</taxon>
        <taxon>Dikarya</taxon>
        <taxon>Ascomycota</taxon>
        <taxon>Pezizomycotina</taxon>
        <taxon>Eurotiomycetes</taxon>
        <taxon>Eurotiomycetidae</taxon>
        <taxon>Onygenales</taxon>
        <taxon>Ajellomycetaceae</taxon>
        <taxon>Blastomyces</taxon>
    </lineage>
</organism>
<proteinExistence type="predicted"/>
<gene>
    <name evidence="2" type="ORF">ACJ73_01430</name>
</gene>
<dbReference type="OrthoDB" id="10392091at2759"/>
<dbReference type="VEuPathDB" id="FungiDB:ACJ73_01430"/>
<dbReference type="AlphaFoldDB" id="A0A1J9QEE1"/>